<name>A0A918MCS5_9ACTN</name>
<feature type="region of interest" description="Disordered" evidence="1">
    <location>
        <begin position="39"/>
        <end position="76"/>
    </location>
</feature>
<gene>
    <name evidence="2" type="ORF">GCM10010260_54830</name>
</gene>
<reference evidence="2" key="2">
    <citation type="submission" date="2020-09" db="EMBL/GenBank/DDBJ databases">
        <authorList>
            <person name="Sun Q."/>
            <person name="Ohkuma M."/>
        </authorList>
    </citation>
    <scope>NUCLEOTIDE SEQUENCE</scope>
    <source>
        <strain evidence="2">JCM 4369</strain>
    </source>
</reference>
<organism evidence="2 3">
    <name type="scientific">Streptomyces filipinensis</name>
    <dbReference type="NCBI Taxonomy" id="66887"/>
    <lineage>
        <taxon>Bacteria</taxon>
        <taxon>Bacillati</taxon>
        <taxon>Actinomycetota</taxon>
        <taxon>Actinomycetes</taxon>
        <taxon>Kitasatosporales</taxon>
        <taxon>Streptomycetaceae</taxon>
        <taxon>Streptomyces</taxon>
    </lineage>
</organism>
<dbReference type="AlphaFoldDB" id="A0A918MCS5"/>
<reference evidence="2" key="1">
    <citation type="journal article" date="2014" name="Int. J. Syst. Evol. Microbiol.">
        <title>Complete genome sequence of Corynebacterium casei LMG S-19264T (=DSM 44701T), isolated from a smear-ripened cheese.</title>
        <authorList>
            <consortium name="US DOE Joint Genome Institute (JGI-PGF)"/>
            <person name="Walter F."/>
            <person name="Albersmeier A."/>
            <person name="Kalinowski J."/>
            <person name="Ruckert C."/>
        </authorList>
    </citation>
    <scope>NUCLEOTIDE SEQUENCE</scope>
    <source>
        <strain evidence="2">JCM 4369</strain>
    </source>
</reference>
<sequence>MIGALKSIMLSSPVVPEHGRDRRMPTVVILHSQMYRLRQPPVGSVGRTGADSAGTNTESRVHPRGATRSGAYSEPS</sequence>
<evidence type="ECO:0000313" key="3">
    <source>
        <dbReference type="Proteomes" id="UP000618795"/>
    </source>
</evidence>
<comment type="caution">
    <text evidence="2">The sequence shown here is derived from an EMBL/GenBank/DDBJ whole genome shotgun (WGS) entry which is preliminary data.</text>
</comment>
<proteinExistence type="predicted"/>
<protein>
    <submittedName>
        <fullName evidence="2">Uncharacterized protein</fullName>
    </submittedName>
</protein>
<dbReference type="Proteomes" id="UP000618795">
    <property type="component" value="Unassembled WGS sequence"/>
</dbReference>
<accession>A0A918MCS5</accession>
<keyword evidence="3" id="KW-1185">Reference proteome</keyword>
<dbReference type="EMBL" id="BMTD01000013">
    <property type="protein sequence ID" value="GGV09508.1"/>
    <property type="molecule type" value="Genomic_DNA"/>
</dbReference>
<evidence type="ECO:0000313" key="2">
    <source>
        <dbReference type="EMBL" id="GGV09508.1"/>
    </source>
</evidence>
<evidence type="ECO:0000256" key="1">
    <source>
        <dbReference type="SAM" id="MobiDB-lite"/>
    </source>
</evidence>